<dbReference type="GO" id="GO:0031210">
    <property type="term" value="F:phosphatidylcholine binding"/>
    <property type="evidence" value="ECO:0007669"/>
    <property type="project" value="TreeGrafter"/>
</dbReference>
<keyword evidence="12" id="KW-0445">Lipid transport</keyword>
<dbReference type="GO" id="GO:0005886">
    <property type="term" value="C:plasma membrane"/>
    <property type="evidence" value="ECO:0007669"/>
    <property type="project" value="UniProtKB-SubCell"/>
</dbReference>
<evidence type="ECO:0000313" key="19">
    <source>
        <dbReference type="Proteomes" id="UP000230750"/>
    </source>
</evidence>
<keyword evidence="7" id="KW-0479">Metal-binding</keyword>
<feature type="domain" description="C2" evidence="16">
    <location>
        <begin position="339"/>
        <end position="457"/>
    </location>
</feature>
<comment type="similarity">
    <text evidence="3">Belongs to the extended synaptotagmin family.</text>
</comment>
<feature type="domain" description="C2" evidence="16">
    <location>
        <begin position="176"/>
        <end position="303"/>
    </location>
</feature>
<dbReference type="InterPro" id="IPR037733">
    <property type="entry name" value="Ext_Synaptotagmin_C2A"/>
</dbReference>
<keyword evidence="19" id="KW-1185">Reference proteome</keyword>
<evidence type="ECO:0000313" key="18">
    <source>
        <dbReference type="EMBL" id="PIK35730.1"/>
    </source>
</evidence>
<feature type="domain" description="C2" evidence="16">
    <location>
        <begin position="519"/>
        <end position="642"/>
    </location>
</feature>
<evidence type="ECO:0000259" key="16">
    <source>
        <dbReference type="PROSITE" id="PS50004"/>
    </source>
</evidence>
<evidence type="ECO:0000256" key="7">
    <source>
        <dbReference type="ARBA" id="ARBA00022723"/>
    </source>
</evidence>
<feature type="compositionally biased region" description="Acidic residues" evidence="15">
    <location>
        <begin position="466"/>
        <end position="475"/>
    </location>
</feature>
<evidence type="ECO:0000256" key="14">
    <source>
        <dbReference type="ARBA" id="ARBA00023136"/>
    </source>
</evidence>
<dbReference type="CDD" id="cd08391">
    <property type="entry name" value="C2A_C2C_Synaptotagmin_like"/>
    <property type="match status" value="1"/>
</dbReference>
<comment type="subcellular location">
    <subcellularLocation>
        <location evidence="1">Cell membrane</location>
        <topology evidence="1">Peripheral membrane protein</topology>
    </subcellularLocation>
    <subcellularLocation>
        <location evidence="2">Endoplasmic reticulum membrane</location>
        <topology evidence="2">Multi-pass membrane protein</topology>
    </subcellularLocation>
</comment>
<dbReference type="SMART" id="SM00239">
    <property type="entry name" value="C2"/>
    <property type="match status" value="3"/>
</dbReference>
<dbReference type="AlphaFoldDB" id="A0A2G8JJ10"/>
<dbReference type="Proteomes" id="UP000230750">
    <property type="component" value="Unassembled WGS sequence"/>
</dbReference>
<dbReference type="SUPFAM" id="SSF49562">
    <property type="entry name" value="C2 domain (Calcium/lipid-binding domain, CaLB)"/>
    <property type="match status" value="3"/>
</dbReference>
<keyword evidence="4" id="KW-0813">Transport</keyword>
<dbReference type="GO" id="GO:0035091">
    <property type="term" value="F:phosphatidylinositol binding"/>
    <property type="evidence" value="ECO:0007669"/>
    <property type="project" value="TreeGrafter"/>
</dbReference>
<dbReference type="EMBL" id="MRZV01001826">
    <property type="protein sequence ID" value="PIK35730.1"/>
    <property type="molecule type" value="Genomic_DNA"/>
</dbReference>
<dbReference type="Pfam" id="PF17047">
    <property type="entry name" value="SMP_LBD"/>
    <property type="match status" value="1"/>
</dbReference>
<feature type="compositionally biased region" description="Basic and acidic residues" evidence="15">
    <location>
        <begin position="504"/>
        <end position="514"/>
    </location>
</feature>
<dbReference type="GO" id="GO:0008429">
    <property type="term" value="F:phosphatidylethanolamine binding"/>
    <property type="evidence" value="ECO:0007669"/>
    <property type="project" value="TreeGrafter"/>
</dbReference>
<evidence type="ECO:0000256" key="12">
    <source>
        <dbReference type="ARBA" id="ARBA00023055"/>
    </source>
</evidence>
<evidence type="ECO:0000256" key="2">
    <source>
        <dbReference type="ARBA" id="ARBA00004477"/>
    </source>
</evidence>
<evidence type="ECO:0000256" key="11">
    <source>
        <dbReference type="ARBA" id="ARBA00022989"/>
    </source>
</evidence>
<keyword evidence="14" id="KW-0472">Membrane</keyword>
<evidence type="ECO:0000256" key="9">
    <source>
        <dbReference type="ARBA" id="ARBA00022824"/>
    </source>
</evidence>
<evidence type="ECO:0000259" key="17">
    <source>
        <dbReference type="PROSITE" id="PS51847"/>
    </source>
</evidence>
<keyword evidence="13" id="KW-0446">Lipid-binding</keyword>
<sequence>MAVTRIFSFLRVQIVKQMWPYVEGYVVEMLRNTVEPAVRDNLPKALKNFRFEKISLGRYPPRIGGVKVYTDHIGRDEIIMDLEIFYAGDCEIDLSVKAIKRVKAGIKDVQLHGVMRVEMRPLVPKIPLVGGLSIYFLKRPALDFNLTNLANVFDVPGLSDLLHAVIEDQLALFLVLPNRIAVPLMDTTKLSDLKNPMPSGVLHISVIEAKNLVRKDIGLLKKGKSDPYAVVSVGQQTFKTKVIDNTISPTWNQHFEAIVFEVFGQSIDVDLFDEDRSDKDDPLGSLSLDIFHLSKLGQLDSWLPLEDIEHGDLHLHLNWQVLSDQRSDLMQVNDLTNDLMQESSVDECVTESPFSSAVLVVTLDSAKDLPIGRKASVMPSPYCKLSVGQTNWKSQIQNANNAPVWEEMFHFFVQKPQIQALDIEALKPTTSIVATETDLKELLLSEEPSTDKTMETPPEKALIEEAGSEDKEEDVTSSSSSPVRNTQTPPVNGINSPPTPTGTELRKRVTDKSNSDPSASGKIQLTLNFDEKKNQLSVTVHKALGLPLEDAHHPPDPYVRIYLLPDKSKSGKRKTDVIKETRDATYDEIFVFPCKRADLSDRTLDIAVKNDSSFMALSNPLLGKLSLNLGHLDLDESVTEWYNLSAE</sequence>
<dbReference type="InterPro" id="IPR000008">
    <property type="entry name" value="C2_dom"/>
</dbReference>
<dbReference type="PANTHER" id="PTHR45761:SF1">
    <property type="entry name" value="EXTENDED SYNAPTOTAGMIN-LIKE PROTEIN 2, ISOFORM C"/>
    <property type="match status" value="1"/>
</dbReference>
<name>A0A2G8JJ10_STIJA</name>
<gene>
    <name evidence="18" type="ORF">BSL78_27442</name>
</gene>
<protein>
    <submittedName>
        <fullName evidence="18">Putative extended synaptotagmin-2</fullName>
    </submittedName>
</protein>
<organism evidence="18 19">
    <name type="scientific">Stichopus japonicus</name>
    <name type="common">Sea cucumber</name>
    <dbReference type="NCBI Taxonomy" id="307972"/>
    <lineage>
        <taxon>Eukaryota</taxon>
        <taxon>Metazoa</taxon>
        <taxon>Echinodermata</taxon>
        <taxon>Eleutherozoa</taxon>
        <taxon>Echinozoa</taxon>
        <taxon>Holothuroidea</taxon>
        <taxon>Aspidochirotacea</taxon>
        <taxon>Aspidochirotida</taxon>
        <taxon>Stichopodidae</taxon>
        <taxon>Apostichopus</taxon>
    </lineage>
</organism>
<dbReference type="InterPro" id="IPR037752">
    <property type="entry name" value="C2C_KIAA1228"/>
</dbReference>
<keyword evidence="9" id="KW-0256">Endoplasmic reticulum</keyword>
<keyword evidence="6" id="KW-0812">Transmembrane</keyword>
<dbReference type="CDD" id="cd21670">
    <property type="entry name" value="SMP_ESyt"/>
    <property type="match status" value="1"/>
</dbReference>
<dbReference type="InterPro" id="IPR035892">
    <property type="entry name" value="C2_domain_sf"/>
</dbReference>
<feature type="compositionally biased region" description="Polar residues" evidence="15">
    <location>
        <begin position="476"/>
        <end position="496"/>
    </location>
</feature>
<reference evidence="18 19" key="1">
    <citation type="journal article" date="2017" name="PLoS Biol.">
        <title>The sea cucumber genome provides insights into morphological evolution and visceral regeneration.</title>
        <authorList>
            <person name="Zhang X."/>
            <person name="Sun L."/>
            <person name="Yuan J."/>
            <person name="Sun Y."/>
            <person name="Gao Y."/>
            <person name="Zhang L."/>
            <person name="Li S."/>
            <person name="Dai H."/>
            <person name="Hamel J.F."/>
            <person name="Liu C."/>
            <person name="Yu Y."/>
            <person name="Liu S."/>
            <person name="Lin W."/>
            <person name="Guo K."/>
            <person name="Jin S."/>
            <person name="Xu P."/>
            <person name="Storey K.B."/>
            <person name="Huan P."/>
            <person name="Zhang T."/>
            <person name="Zhou Y."/>
            <person name="Zhang J."/>
            <person name="Lin C."/>
            <person name="Li X."/>
            <person name="Xing L."/>
            <person name="Huo D."/>
            <person name="Sun M."/>
            <person name="Wang L."/>
            <person name="Mercier A."/>
            <person name="Li F."/>
            <person name="Yang H."/>
            <person name="Xiang J."/>
        </authorList>
    </citation>
    <scope>NUCLEOTIDE SEQUENCE [LARGE SCALE GENOMIC DNA]</scope>
    <source>
        <strain evidence="18">Shaxun</strain>
        <tissue evidence="18">Muscle</tissue>
    </source>
</reference>
<evidence type="ECO:0000256" key="13">
    <source>
        <dbReference type="ARBA" id="ARBA00023121"/>
    </source>
</evidence>
<feature type="domain" description="SMP-LTD" evidence="17">
    <location>
        <begin position="3"/>
        <end position="185"/>
    </location>
</feature>
<dbReference type="PROSITE" id="PS51847">
    <property type="entry name" value="SMP"/>
    <property type="match status" value="1"/>
</dbReference>
<evidence type="ECO:0000256" key="4">
    <source>
        <dbReference type="ARBA" id="ARBA00022448"/>
    </source>
</evidence>
<dbReference type="GO" id="GO:0005544">
    <property type="term" value="F:calcium-dependent phospholipid binding"/>
    <property type="evidence" value="ECO:0007669"/>
    <property type="project" value="TreeGrafter"/>
</dbReference>
<dbReference type="InterPro" id="IPR031468">
    <property type="entry name" value="SMP_LBD"/>
</dbReference>
<dbReference type="PROSITE" id="PS50004">
    <property type="entry name" value="C2"/>
    <property type="match status" value="3"/>
</dbReference>
<dbReference type="FunFam" id="2.60.40.150:FF:000025">
    <property type="entry name" value="Extended synaptotagmin 2"/>
    <property type="match status" value="1"/>
</dbReference>
<evidence type="ECO:0000256" key="8">
    <source>
        <dbReference type="ARBA" id="ARBA00022737"/>
    </source>
</evidence>
<dbReference type="GO" id="GO:0005509">
    <property type="term" value="F:calcium ion binding"/>
    <property type="evidence" value="ECO:0007669"/>
    <property type="project" value="TreeGrafter"/>
</dbReference>
<evidence type="ECO:0000256" key="1">
    <source>
        <dbReference type="ARBA" id="ARBA00004202"/>
    </source>
</evidence>
<dbReference type="STRING" id="307972.A0A2G8JJ10"/>
<dbReference type="InterPro" id="IPR039010">
    <property type="entry name" value="Synaptotagmin_SMP"/>
</dbReference>
<dbReference type="InterPro" id="IPR051634">
    <property type="entry name" value="Extended_Synaptotagmin"/>
</dbReference>
<keyword evidence="11" id="KW-1133">Transmembrane helix</keyword>
<evidence type="ECO:0000256" key="5">
    <source>
        <dbReference type="ARBA" id="ARBA00022475"/>
    </source>
</evidence>
<accession>A0A2G8JJ10</accession>
<dbReference type="GO" id="GO:0006869">
    <property type="term" value="P:lipid transport"/>
    <property type="evidence" value="ECO:0007669"/>
    <property type="project" value="UniProtKB-KW"/>
</dbReference>
<dbReference type="PANTHER" id="PTHR45761">
    <property type="entry name" value="EXTENDED SYNAPTOTAGMIN-LIKE PROTEIN 2, ISOFORM C"/>
    <property type="match status" value="1"/>
</dbReference>
<dbReference type="GO" id="GO:0005789">
    <property type="term" value="C:endoplasmic reticulum membrane"/>
    <property type="evidence" value="ECO:0007669"/>
    <property type="project" value="UniProtKB-SubCell"/>
</dbReference>
<dbReference type="OrthoDB" id="1029639at2759"/>
<feature type="region of interest" description="Disordered" evidence="15">
    <location>
        <begin position="463"/>
        <end position="523"/>
    </location>
</feature>
<dbReference type="GO" id="GO:0061817">
    <property type="term" value="P:endoplasmic reticulum-plasma membrane tethering"/>
    <property type="evidence" value="ECO:0007669"/>
    <property type="project" value="InterPro"/>
</dbReference>
<proteinExistence type="inferred from homology"/>
<dbReference type="CDD" id="cd04030">
    <property type="entry name" value="C2C_KIAA1228"/>
    <property type="match status" value="1"/>
</dbReference>
<evidence type="ECO:0000256" key="3">
    <source>
        <dbReference type="ARBA" id="ARBA00005867"/>
    </source>
</evidence>
<evidence type="ECO:0000256" key="10">
    <source>
        <dbReference type="ARBA" id="ARBA00022837"/>
    </source>
</evidence>
<dbReference type="Pfam" id="PF00168">
    <property type="entry name" value="C2"/>
    <property type="match status" value="3"/>
</dbReference>
<keyword evidence="10" id="KW-0106">Calcium</keyword>
<evidence type="ECO:0000256" key="6">
    <source>
        <dbReference type="ARBA" id="ARBA00022692"/>
    </source>
</evidence>
<evidence type="ECO:0000256" key="15">
    <source>
        <dbReference type="SAM" id="MobiDB-lite"/>
    </source>
</evidence>
<comment type="caution">
    <text evidence="18">The sequence shown here is derived from an EMBL/GenBank/DDBJ whole genome shotgun (WGS) entry which is preliminary data.</text>
</comment>
<keyword evidence="5" id="KW-1003">Cell membrane</keyword>
<keyword evidence="8" id="KW-0677">Repeat</keyword>
<dbReference type="Gene3D" id="2.60.40.150">
    <property type="entry name" value="C2 domain"/>
    <property type="match status" value="3"/>
</dbReference>